<name>A0ABN3CZ93_9ACTN</name>
<evidence type="ECO:0000256" key="3">
    <source>
        <dbReference type="ARBA" id="ARBA00022692"/>
    </source>
</evidence>
<reference evidence="9 10" key="1">
    <citation type="journal article" date="2019" name="Int. J. Syst. Evol. Microbiol.">
        <title>The Global Catalogue of Microorganisms (GCM) 10K type strain sequencing project: providing services to taxonomists for standard genome sequencing and annotation.</title>
        <authorList>
            <consortium name="The Broad Institute Genomics Platform"/>
            <consortium name="The Broad Institute Genome Sequencing Center for Infectious Disease"/>
            <person name="Wu L."/>
            <person name="Ma J."/>
        </authorList>
    </citation>
    <scope>NUCLEOTIDE SEQUENCE [LARGE SCALE GENOMIC DNA]</scope>
    <source>
        <strain evidence="9 10">JCM 16114</strain>
    </source>
</reference>
<evidence type="ECO:0000256" key="2">
    <source>
        <dbReference type="ARBA" id="ARBA00022475"/>
    </source>
</evidence>
<keyword evidence="2" id="KW-1003">Cell membrane</keyword>
<evidence type="ECO:0000259" key="8">
    <source>
        <dbReference type="SMART" id="SM00014"/>
    </source>
</evidence>
<dbReference type="InterPro" id="IPR000326">
    <property type="entry name" value="PAP2/HPO"/>
</dbReference>
<keyword evidence="4" id="KW-0378">Hydrolase</keyword>
<dbReference type="InterPro" id="IPR036938">
    <property type="entry name" value="PAP2/HPO_sf"/>
</dbReference>
<dbReference type="RefSeq" id="WP_344493079.1">
    <property type="nucleotide sequence ID" value="NZ_BAAAQX010000044.1"/>
</dbReference>
<dbReference type="Pfam" id="PF01569">
    <property type="entry name" value="PAP2"/>
    <property type="match status" value="1"/>
</dbReference>
<comment type="caution">
    <text evidence="9">The sequence shown here is derived from an EMBL/GenBank/DDBJ whole genome shotgun (WGS) entry which is preliminary data.</text>
</comment>
<dbReference type="PANTHER" id="PTHR14969:SF62">
    <property type="entry name" value="DECAPRENYLPHOSPHORYL-5-PHOSPHORIBOSE PHOSPHATASE RV3807C-RELATED"/>
    <property type="match status" value="1"/>
</dbReference>
<dbReference type="Proteomes" id="UP001499843">
    <property type="component" value="Unassembled WGS sequence"/>
</dbReference>
<comment type="subcellular location">
    <subcellularLocation>
        <location evidence="1">Cell membrane</location>
        <topology evidence="1">Multi-pass membrane protein</topology>
    </subcellularLocation>
</comment>
<feature type="region of interest" description="Disordered" evidence="7">
    <location>
        <begin position="193"/>
        <end position="244"/>
    </location>
</feature>
<keyword evidence="6" id="KW-0472">Membrane</keyword>
<evidence type="ECO:0000256" key="1">
    <source>
        <dbReference type="ARBA" id="ARBA00004651"/>
    </source>
</evidence>
<evidence type="ECO:0000256" key="5">
    <source>
        <dbReference type="ARBA" id="ARBA00022989"/>
    </source>
</evidence>
<keyword evidence="5" id="KW-1133">Transmembrane helix</keyword>
<dbReference type="SUPFAM" id="SSF48317">
    <property type="entry name" value="Acid phosphatase/Vanadium-dependent haloperoxidase"/>
    <property type="match status" value="1"/>
</dbReference>
<sequence length="244" mass="26017">MRLLERFDARDKWAFERIARAHLPYLDAILPSLTSAADKAALWWLVTGGLLMTGRPDLQRAALRGVLAISLASPTANLLAKQAFRRQRPVPHVIPAIRRRRIPTSSSFPSGHSASAVAFAVAVAAHAPLPVSAPVAVLAAGVAFSRVYVGAHYPGDVAVGMAIGLACGWGANRLRRRAVWELVKPRWEVLKPDGMDTGPASLPADSRAGPSADPSGRTAARPVPWTGAVRPDSVRVTRRDADAV</sequence>
<gene>
    <name evidence="9" type="ORF">GCM10009850_103200</name>
</gene>
<evidence type="ECO:0000256" key="6">
    <source>
        <dbReference type="ARBA" id="ARBA00023136"/>
    </source>
</evidence>
<evidence type="ECO:0000256" key="4">
    <source>
        <dbReference type="ARBA" id="ARBA00022801"/>
    </source>
</evidence>
<protein>
    <recommendedName>
        <fullName evidence="8">Phosphatidic acid phosphatase type 2/haloperoxidase domain-containing protein</fullName>
    </recommendedName>
</protein>
<evidence type="ECO:0000313" key="9">
    <source>
        <dbReference type="EMBL" id="GAA2214854.1"/>
    </source>
</evidence>
<dbReference type="SMART" id="SM00014">
    <property type="entry name" value="acidPPc"/>
    <property type="match status" value="1"/>
</dbReference>
<organism evidence="9 10">
    <name type="scientific">Nonomuraea monospora</name>
    <dbReference type="NCBI Taxonomy" id="568818"/>
    <lineage>
        <taxon>Bacteria</taxon>
        <taxon>Bacillati</taxon>
        <taxon>Actinomycetota</taxon>
        <taxon>Actinomycetes</taxon>
        <taxon>Streptosporangiales</taxon>
        <taxon>Streptosporangiaceae</taxon>
        <taxon>Nonomuraea</taxon>
    </lineage>
</organism>
<keyword evidence="10" id="KW-1185">Reference proteome</keyword>
<accession>A0ABN3CZ93</accession>
<evidence type="ECO:0000313" key="10">
    <source>
        <dbReference type="Proteomes" id="UP001499843"/>
    </source>
</evidence>
<feature type="domain" description="Phosphatidic acid phosphatase type 2/haloperoxidase" evidence="8">
    <location>
        <begin position="63"/>
        <end position="172"/>
    </location>
</feature>
<dbReference type="PANTHER" id="PTHR14969">
    <property type="entry name" value="SPHINGOSINE-1-PHOSPHATE PHOSPHOHYDROLASE"/>
    <property type="match status" value="1"/>
</dbReference>
<dbReference type="EMBL" id="BAAAQX010000044">
    <property type="protein sequence ID" value="GAA2214854.1"/>
    <property type="molecule type" value="Genomic_DNA"/>
</dbReference>
<keyword evidence="3" id="KW-0812">Transmembrane</keyword>
<dbReference type="Gene3D" id="1.20.144.10">
    <property type="entry name" value="Phosphatidic acid phosphatase type 2/haloperoxidase"/>
    <property type="match status" value="1"/>
</dbReference>
<proteinExistence type="predicted"/>
<evidence type="ECO:0000256" key="7">
    <source>
        <dbReference type="SAM" id="MobiDB-lite"/>
    </source>
</evidence>
<feature type="compositionally biased region" description="Basic and acidic residues" evidence="7">
    <location>
        <begin position="232"/>
        <end position="244"/>
    </location>
</feature>